<evidence type="ECO:0000256" key="13">
    <source>
        <dbReference type="SAM" id="Phobius"/>
    </source>
</evidence>
<name>A0A4Y1YPI1_9PROT</name>
<evidence type="ECO:0000313" key="15">
    <source>
        <dbReference type="EMBL" id="BBL35728.1"/>
    </source>
</evidence>
<dbReference type="Proteomes" id="UP000316473">
    <property type="component" value="Chromosome"/>
</dbReference>
<keyword evidence="3" id="KW-0813">Transport</keyword>
<evidence type="ECO:0000256" key="1">
    <source>
        <dbReference type="ARBA" id="ARBA00001970"/>
    </source>
</evidence>
<dbReference type="GO" id="GO:0022904">
    <property type="term" value="P:respiratory electron transport chain"/>
    <property type="evidence" value="ECO:0007669"/>
    <property type="project" value="InterPro"/>
</dbReference>
<dbReference type="SUPFAM" id="SSF81342">
    <property type="entry name" value="Transmembrane di-heme cytochromes"/>
    <property type="match status" value="1"/>
</dbReference>
<evidence type="ECO:0000256" key="8">
    <source>
        <dbReference type="ARBA" id="ARBA00022982"/>
    </source>
</evidence>
<evidence type="ECO:0000256" key="10">
    <source>
        <dbReference type="ARBA" id="ARBA00023004"/>
    </source>
</evidence>
<keyword evidence="5" id="KW-0349">Heme</keyword>
<evidence type="ECO:0000256" key="11">
    <source>
        <dbReference type="ARBA" id="ARBA00023136"/>
    </source>
</evidence>
<keyword evidence="11 13" id="KW-0472">Membrane</keyword>
<evidence type="ECO:0000256" key="2">
    <source>
        <dbReference type="ARBA" id="ARBA00004651"/>
    </source>
</evidence>
<feature type="transmembrane region" description="Helical" evidence="13">
    <location>
        <begin position="30"/>
        <end position="49"/>
    </location>
</feature>
<dbReference type="GO" id="GO:0005886">
    <property type="term" value="C:plasma membrane"/>
    <property type="evidence" value="ECO:0007669"/>
    <property type="project" value="UniProtKB-SubCell"/>
</dbReference>
<keyword evidence="7" id="KW-0479">Metal-binding</keyword>
<keyword evidence="4" id="KW-1003">Cell membrane</keyword>
<protein>
    <recommendedName>
        <fullName evidence="14">Cytochrome b561 bacterial/Ni-hydrogenase domain-containing protein</fullName>
    </recommendedName>
</protein>
<reference evidence="15 16" key="1">
    <citation type="submission" date="2019-06" db="EMBL/GenBank/DDBJ databases">
        <title>Nitrosomonas stercoris KYUHI-S whole genome shotgun sequence.</title>
        <authorList>
            <person name="Nakagawa T."/>
            <person name="Tsuchiya Y."/>
            <person name="Takahashi R."/>
        </authorList>
    </citation>
    <scope>NUCLEOTIDE SEQUENCE [LARGE SCALE GENOMIC DNA]</scope>
    <source>
        <strain evidence="15 16">KYUHI-S</strain>
    </source>
</reference>
<dbReference type="InterPro" id="IPR011577">
    <property type="entry name" value="Cyt_b561_bac/Ni-Hgenase"/>
</dbReference>
<evidence type="ECO:0000256" key="5">
    <source>
        <dbReference type="ARBA" id="ARBA00022617"/>
    </source>
</evidence>
<evidence type="ECO:0000256" key="4">
    <source>
        <dbReference type="ARBA" id="ARBA00022475"/>
    </source>
</evidence>
<proteinExistence type="inferred from homology"/>
<dbReference type="GO" id="GO:0009055">
    <property type="term" value="F:electron transfer activity"/>
    <property type="evidence" value="ECO:0007669"/>
    <property type="project" value="InterPro"/>
</dbReference>
<dbReference type="PANTHER" id="PTHR30529:SF3">
    <property type="entry name" value="CYTOCHROME B561 HOMOLOG 1"/>
    <property type="match status" value="1"/>
</dbReference>
<dbReference type="Pfam" id="PF01292">
    <property type="entry name" value="Ni_hydr_CYTB"/>
    <property type="match status" value="1"/>
</dbReference>
<keyword evidence="8" id="KW-0249">Electron transport</keyword>
<dbReference type="GO" id="GO:0046872">
    <property type="term" value="F:metal ion binding"/>
    <property type="evidence" value="ECO:0007669"/>
    <property type="project" value="UniProtKB-KW"/>
</dbReference>
<feature type="transmembrane region" description="Helical" evidence="13">
    <location>
        <begin position="61"/>
        <end position="83"/>
    </location>
</feature>
<evidence type="ECO:0000256" key="6">
    <source>
        <dbReference type="ARBA" id="ARBA00022692"/>
    </source>
</evidence>
<evidence type="ECO:0000256" key="12">
    <source>
        <dbReference type="ARBA" id="ARBA00037975"/>
    </source>
</evidence>
<comment type="similarity">
    <text evidence="12">Belongs to the cytochrome b561 family.</text>
</comment>
<feature type="transmembrane region" description="Helical" evidence="13">
    <location>
        <begin position="103"/>
        <end position="123"/>
    </location>
</feature>
<dbReference type="GO" id="GO:0020037">
    <property type="term" value="F:heme binding"/>
    <property type="evidence" value="ECO:0007669"/>
    <property type="project" value="TreeGrafter"/>
</dbReference>
<dbReference type="EMBL" id="AP019755">
    <property type="protein sequence ID" value="BBL35728.1"/>
    <property type="molecule type" value="Genomic_DNA"/>
</dbReference>
<feature type="transmembrane region" description="Helical" evidence="13">
    <location>
        <begin position="158"/>
        <end position="178"/>
    </location>
</feature>
<feature type="domain" description="Cytochrome b561 bacterial/Ni-hydrogenase" evidence="14">
    <location>
        <begin position="22"/>
        <end position="190"/>
    </location>
</feature>
<keyword evidence="16" id="KW-1185">Reference proteome</keyword>
<evidence type="ECO:0000256" key="3">
    <source>
        <dbReference type="ARBA" id="ARBA00022448"/>
    </source>
</evidence>
<evidence type="ECO:0000256" key="9">
    <source>
        <dbReference type="ARBA" id="ARBA00022989"/>
    </source>
</evidence>
<dbReference type="PANTHER" id="PTHR30529">
    <property type="entry name" value="CYTOCHROME B561"/>
    <property type="match status" value="1"/>
</dbReference>
<keyword evidence="9 13" id="KW-1133">Transmembrane helix</keyword>
<sequence length="219" mass="24603">MSQILNKKTAISATSVHIQTASLPIRGLHWLMALILIAAWAFIYAKGIFEKGSDERELLKHLHVVAGLLVFILLPLRIMARWLSPLPDITPPLGRKQKLFTRTIHLAFYVCMIILPILGIIFMQMGGKTISIIGFELPTMIQTDKEFSRDIKKIHETLGLIMLYLAVIHAGIALWHHFFLHDNTLKLMLPNGTKARSAAIKVDSDNTLAKNNPVSRSKP</sequence>
<comment type="subcellular location">
    <subcellularLocation>
        <location evidence="2">Cell membrane</location>
        <topology evidence="2">Multi-pass membrane protein</topology>
    </subcellularLocation>
</comment>
<dbReference type="InterPro" id="IPR052168">
    <property type="entry name" value="Cytochrome_b561_oxidase"/>
</dbReference>
<dbReference type="KEGG" id="nst:Nstercoris_02003"/>
<evidence type="ECO:0000259" key="14">
    <source>
        <dbReference type="Pfam" id="PF01292"/>
    </source>
</evidence>
<accession>A0A4Y1YPI1</accession>
<gene>
    <name evidence="15" type="ORF">Nstercoris_02003</name>
</gene>
<evidence type="ECO:0000256" key="7">
    <source>
        <dbReference type="ARBA" id="ARBA00022723"/>
    </source>
</evidence>
<keyword evidence="10" id="KW-0408">Iron</keyword>
<organism evidence="15 16">
    <name type="scientific">Nitrosomonas stercoris</name>
    <dbReference type="NCBI Taxonomy" id="1444684"/>
    <lineage>
        <taxon>Bacteria</taxon>
        <taxon>Pseudomonadati</taxon>
        <taxon>Pseudomonadota</taxon>
        <taxon>Betaproteobacteria</taxon>
        <taxon>Nitrosomonadales</taxon>
        <taxon>Nitrosomonadaceae</taxon>
        <taxon>Nitrosomonas</taxon>
    </lineage>
</organism>
<evidence type="ECO:0000313" key="16">
    <source>
        <dbReference type="Proteomes" id="UP000316473"/>
    </source>
</evidence>
<keyword evidence="6 13" id="KW-0812">Transmembrane</keyword>
<comment type="cofactor">
    <cofactor evidence="1">
        <name>heme b</name>
        <dbReference type="ChEBI" id="CHEBI:60344"/>
    </cofactor>
</comment>
<dbReference type="InterPro" id="IPR016174">
    <property type="entry name" value="Di-haem_cyt_TM"/>
</dbReference>
<dbReference type="AlphaFoldDB" id="A0A4Y1YPI1"/>